<evidence type="ECO:0000256" key="1">
    <source>
        <dbReference type="ARBA" id="ARBA00022450"/>
    </source>
</evidence>
<evidence type="ECO:0000313" key="5">
    <source>
        <dbReference type="Proteomes" id="UP000540506"/>
    </source>
</evidence>
<dbReference type="SMART" id="SM00823">
    <property type="entry name" value="PKS_PP"/>
    <property type="match status" value="1"/>
</dbReference>
<name>A0A7W7R6J6_KITKI</name>
<proteinExistence type="predicted"/>
<accession>A0A7W7R6J6</accession>
<feature type="domain" description="Carrier" evidence="3">
    <location>
        <begin position="8"/>
        <end position="85"/>
    </location>
</feature>
<sequence>MTRSADPADPSDVADWLTRRLAALLEIPAEEIEPTVPLDALGVSSLEEVTITADLEARYGLALPITDLRRHPTILALSAHLAGLPTAHEPHS</sequence>
<organism evidence="4 5">
    <name type="scientific">Kitasatospora kifunensis</name>
    <name type="common">Streptomyces kifunensis</name>
    <dbReference type="NCBI Taxonomy" id="58351"/>
    <lineage>
        <taxon>Bacteria</taxon>
        <taxon>Bacillati</taxon>
        <taxon>Actinomycetota</taxon>
        <taxon>Actinomycetes</taxon>
        <taxon>Kitasatosporales</taxon>
        <taxon>Streptomycetaceae</taxon>
        <taxon>Kitasatospora</taxon>
    </lineage>
</organism>
<dbReference type="GO" id="GO:0017000">
    <property type="term" value="P:antibiotic biosynthetic process"/>
    <property type="evidence" value="ECO:0007669"/>
    <property type="project" value="UniProtKB-ARBA"/>
</dbReference>
<dbReference type="PROSITE" id="PS50075">
    <property type="entry name" value="CARRIER"/>
    <property type="match status" value="1"/>
</dbReference>
<dbReference type="Pfam" id="PF00550">
    <property type="entry name" value="PP-binding"/>
    <property type="match status" value="1"/>
</dbReference>
<evidence type="ECO:0000313" key="4">
    <source>
        <dbReference type="EMBL" id="MBB4926164.1"/>
    </source>
</evidence>
<protein>
    <submittedName>
        <fullName evidence="4">Acyl carrier protein</fullName>
    </submittedName>
</protein>
<evidence type="ECO:0000259" key="3">
    <source>
        <dbReference type="PROSITE" id="PS50075"/>
    </source>
</evidence>
<dbReference type="GO" id="GO:0031177">
    <property type="term" value="F:phosphopantetheine binding"/>
    <property type="evidence" value="ECO:0007669"/>
    <property type="project" value="InterPro"/>
</dbReference>
<dbReference type="EMBL" id="JACHJV010000001">
    <property type="protein sequence ID" value="MBB4926164.1"/>
    <property type="molecule type" value="Genomic_DNA"/>
</dbReference>
<dbReference type="Gene3D" id="1.10.1200.10">
    <property type="entry name" value="ACP-like"/>
    <property type="match status" value="1"/>
</dbReference>
<dbReference type="InterPro" id="IPR009081">
    <property type="entry name" value="PP-bd_ACP"/>
</dbReference>
<dbReference type="SUPFAM" id="SSF47336">
    <property type="entry name" value="ACP-like"/>
    <property type="match status" value="1"/>
</dbReference>
<keyword evidence="1" id="KW-0596">Phosphopantetheine</keyword>
<gene>
    <name evidence="4" type="ORF">FHR34_005157</name>
</gene>
<comment type="caution">
    <text evidence="4">The sequence shown here is derived from an EMBL/GenBank/DDBJ whole genome shotgun (WGS) entry which is preliminary data.</text>
</comment>
<reference evidence="4 5" key="1">
    <citation type="submission" date="2020-08" db="EMBL/GenBank/DDBJ databases">
        <title>Sequencing the genomes of 1000 actinobacteria strains.</title>
        <authorList>
            <person name="Klenk H.-P."/>
        </authorList>
    </citation>
    <scope>NUCLEOTIDE SEQUENCE [LARGE SCALE GENOMIC DNA]</scope>
    <source>
        <strain evidence="4 5">DSM 41654</strain>
    </source>
</reference>
<dbReference type="AlphaFoldDB" id="A0A7W7R6J6"/>
<dbReference type="InterPro" id="IPR020806">
    <property type="entry name" value="PKS_PP-bd"/>
</dbReference>
<dbReference type="SMART" id="SM01294">
    <property type="entry name" value="PKS_PP_betabranch"/>
    <property type="match status" value="1"/>
</dbReference>
<evidence type="ECO:0000256" key="2">
    <source>
        <dbReference type="ARBA" id="ARBA00022553"/>
    </source>
</evidence>
<keyword evidence="2" id="KW-0597">Phosphoprotein</keyword>
<keyword evidence="5" id="KW-1185">Reference proteome</keyword>
<dbReference type="RefSeq" id="WP_184939070.1">
    <property type="nucleotide sequence ID" value="NZ_JACHJV010000001.1"/>
</dbReference>
<dbReference type="Proteomes" id="UP000540506">
    <property type="component" value="Unassembled WGS sequence"/>
</dbReference>
<dbReference type="InterPro" id="IPR036736">
    <property type="entry name" value="ACP-like_sf"/>
</dbReference>